<accession>A0A4Y2SG18</accession>
<protein>
    <submittedName>
        <fullName evidence="2">Uncharacterized protein</fullName>
    </submittedName>
</protein>
<dbReference type="AlphaFoldDB" id="A0A4Y2SG18"/>
<keyword evidence="1" id="KW-0812">Transmembrane</keyword>
<evidence type="ECO:0000313" key="3">
    <source>
        <dbReference type="Proteomes" id="UP000499080"/>
    </source>
</evidence>
<keyword evidence="1" id="KW-0472">Membrane</keyword>
<reference evidence="2 3" key="1">
    <citation type="journal article" date="2019" name="Sci. Rep.">
        <title>Orb-weaving spider Araneus ventricosus genome elucidates the spidroin gene catalogue.</title>
        <authorList>
            <person name="Kono N."/>
            <person name="Nakamura H."/>
            <person name="Ohtoshi R."/>
            <person name="Moran D.A.P."/>
            <person name="Shinohara A."/>
            <person name="Yoshida Y."/>
            <person name="Fujiwara M."/>
            <person name="Mori M."/>
            <person name="Tomita M."/>
            <person name="Arakawa K."/>
        </authorList>
    </citation>
    <scope>NUCLEOTIDE SEQUENCE [LARGE SCALE GENOMIC DNA]</scope>
</reference>
<gene>
    <name evidence="2" type="ORF">AVEN_133410_1</name>
</gene>
<evidence type="ECO:0000256" key="1">
    <source>
        <dbReference type="SAM" id="Phobius"/>
    </source>
</evidence>
<sequence>MPEVRERTDVGASVAKFYDGKSIFITGAAGFVGVTISTWMRSRRISKRILASLEGVVMVWVESYPSPMTMCTSFGRIEAVGGNGYLGFDLSIRAVVAIVLQGNWTPRQDGGVRL</sequence>
<keyword evidence="1" id="KW-1133">Transmembrane helix</keyword>
<evidence type="ECO:0000313" key="2">
    <source>
        <dbReference type="EMBL" id="GBN86831.1"/>
    </source>
</evidence>
<organism evidence="2 3">
    <name type="scientific">Araneus ventricosus</name>
    <name type="common">Orbweaver spider</name>
    <name type="synonym">Epeira ventricosa</name>
    <dbReference type="NCBI Taxonomy" id="182803"/>
    <lineage>
        <taxon>Eukaryota</taxon>
        <taxon>Metazoa</taxon>
        <taxon>Ecdysozoa</taxon>
        <taxon>Arthropoda</taxon>
        <taxon>Chelicerata</taxon>
        <taxon>Arachnida</taxon>
        <taxon>Araneae</taxon>
        <taxon>Araneomorphae</taxon>
        <taxon>Entelegynae</taxon>
        <taxon>Araneoidea</taxon>
        <taxon>Araneidae</taxon>
        <taxon>Araneus</taxon>
    </lineage>
</organism>
<comment type="caution">
    <text evidence="2">The sequence shown here is derived from an EMBL/GenBank/DDBJ whole genome shotgun (WGS) entry which is preliminary data.</text>
</comment>
<dbReference type="EMBL" id="BGPR01021479">
    <property type="protein sequence ID" value="GBN86831.1"/>
    <property type="molecule type" value="Genomic_DNA"/>
</dbReference>
<feature type="transmembrane region" description="Helical" evidence="1">
    <location>
        <begin position="23"/>
        <end position="40"/>
    </location>
</feature>
<name>A0A4Y2SG18_ARAVE</name>
<keyword evidence="3" id="KW-1185">Reference proteome</keyword>
<dbReference type="Proteomes" id="UP000499080">
    <property type="component" value="Unassembled WGS sequence"/>
</dbReference>
<proteinExistence type="predicted"/>